<reference evidence="3" key="1">
    <citation type="submission" date="2021-04" db="EMBL/GenBank/DDBJ databases">
        <authorList>
            <person name="Pira H."/>
            <person name="Risdian C."/>
            <person name="Wink J."/>
        </authorList>
    </citation>
    <scope>NUCLEOTIDE SEQUENCE</scope>
    <source>
        <strain evidence="3">WH158</strain>
    </source>
</reference>
<keyword evidence="1" id="KW-0812">Transmembrane</keyword>
<feature type="transmembrane region" description="Helical" evidence="1">
    <location>
        <begin position="43"/>
        <end position="62"/>
    </location>
</feature>
<keyword evidence="2" id="KW-0732">Signal</keyword>
<organism evidence="3 4">
    <name type="scientific">Erythrobacter crassostreae</name>
    <dbReference type="NCBI Taxonomy" id="2828328"/>
    <lineage>
        <taxon>Bacteria</taxon>
        <taxon>Pseudomonadati</taxon>
        <taxon>Pseudomonadota</taxon>
        <taxon>Alphaproteobacteria</taxon>
        <taxon>Sphingomonadales</taxon>
        <taxon>Erythrobacteraceae</taxon>
        <taxon>Erythrobacter/Porphyrobacter group</taxon>
        <taxon>Erythrobacter</taxon>
    </lineage>
</organism>
<dbReference type="Proteomes" id="UP001138681">
    <property type="component" value="Unassembled WGS sequence"/>
</dbReference>
<gene>
    <name evidence="3" type="ORF">KCG46_11390</name>
</gene>
<keyword evidence="4" id="KW-1185">Reference proteome</keyword>
<feature type="signal peptide" evidence="2">
    <location>
        <begin position="1"/>
        <end position="22"/>
    </location>
</feature>
<evidence type="ECO:0000256" key="1">
    <source>
        <dbReference type="SAM" id="Phobius"/>
    </source>
</evidence>
<name>A0A9X1F4P0_9SPHN</name>
<feature type="transmembrane region" description="Helical" evidence="1">
    <location>
        <begin position="69"/>
        <end position="92"/>
    </location>
</feature>
<evidence type="ECO:0000313" key="4">
    <source>
        <dbReference type="Proteomes" id="UP001138681"/>
    </source>
</evidence>
<feature type="transmembrane region" description="Helical" evidence="1">
    <location>
        <begin position="98"/>
        <end position="118"/>
    </location>
</feature>
<accession>A0A9X1F4P0</accession>
<sequence length="140" mass="14580">FVMNRSVFIAIFLMAASNLSFAALALAGDTNLGLASAIGFENFASGFGGVVVVAYFSALCDLRFTAAHYAMISAAASIVGRLLTGTTAGGLIEWTGYVNFYLLTTLLALPGIVLFWWMMRTGLVDQALGTAGAQQPPATG</sequence>
<keyword evidence="1" id="KW-1133">Transmembrane helix</keyword>
<evidence type="ECO:0000313" key="3">
    <source>
        <dbReference type="EMBL" id="MBV7260172.1"/>
    </source>
</evidence>
<comment type="caution">
    <text evidence="3">The sequence shown here is derived from an EMBL/GenBank/DDBJ whole genome shotgun (WGS) entry which is preliminary data.</text>
</comment>
<protein>
    <submittedName>
        <fullName evidence="3">MFS transporter</fullName>
    </submittedName>
</protein>
<dbReference type="AlphaFoldDB" id="A0A9X1F4P0"/>
<feature type="non-terminal residue" evidence="3">
    <location>
        <position position="1"/>
    </location>
</feature>
<dbReference type="SUPFAM" id="SSF103473">
    <property type="entry name" value="MFS general substrate transporter"/>
    <property type="match status" value="1"/>
</dbReference>
<keyword evidence="1" id="KW-0472">Membrane</keyword>
<dbReference type="EMBL" id="JAGSPC010000002">
    <property type="protein sequence ID" value="MBV7260172.1"/>
    <property type="molecule type" value="Genomic_DNA"/>
</dbReference>
<evidence type="ECO:0000256" key="2">
    <source>
        <dbReference type="SAM" id="SignalP"/>
    </source>
</evidence>
<proteinExistence type="predicted"/>
<dbReference type="InterPro" id="IPR036259">
    <property type="entry name" value="MFS_trans_sf"/>
</dbReference>
<feature type="chain" id="PRO_5040958828" evidence="2">
    <location>
        <begin position="23"/>
        <end position="140"/>
    </location>
</feature>